<feature type="domain" description="Pectinesterase inhibitor" evidence="5">
    <location>
        <begin position="30"/>
        <end position="121"/>
    </location>
</feature>
<evidence type="ECO:0000256" key="1">
    <source>
        <dbReference type="ARBA" id="ARBA00022729"/>
    </source>
</evidence>
<protein>
    <recommendedName>
        <fullName evidence="5">Pectinesterase inhibitor domain-containing protein</fullName>
    </recommendedName>
</protein>
<dbReference type="Gene3D" id="1.20.140.40">
    <property type="entry name" value="Invertase/pectin methylesterase inhibitor family protein"/>
    <property type="match status" value="1"/>
</dbReference>
<dbReference type="SUPFAM" id="SSF101148">
    <property type="entry name" value="Plant invertase/pectin methylesterase inhibitor"/>
    <property type="match status" value="1"/>
</dbReference>
<dbReference type="GO" id="GO:0004857">
    <property type="term" value="F:enzyme inhibitor activity"/>
    <property type="evidence" value="ECO:0007669"/>
    <property type="project" value="InterPro"/>
</dbReference>
<name>A0AA89B291_9ASTE</name>
<dbReference type="InterPro" id="IPR035513">
    <property type="entry name" value="Invertase/methylesterase_inhib"/>
</dbReference>
<dbReference type="AlphaFoldDB" id="A0AA89B291"/>
<dbReference type="EMBL" id="JAVXUP010000716">
    <property type="protein sequence ID" value="KAK3022367.1"/>
    <property type="molecule type" value="Genomic_DNA"/>
</dbReference>
<keyword evidence="4" id="KW-0472">Membrane</keyword>
<evidence type="ECO:0000259" key="5">
    <source>
        <dbReference type="Pfam" id="PF04043"/>
    </source>
</evidence>
<dbReference type="PANTHER" id="PTHR36710:SF4">
    <property type="entry name" value="PLANT INVERTASE_PECTIN METHYLESTERASE INHIBITOR SUPERFAMILY PROTEIN"/>
    <property type="match status" value="1"/>
</dbReference>
<reference evidence="6" key="1">
    <citation type="submission" date="2022-12" db="EMBL/GenBank/DDBJ databases">
        <title>Draft genome assemblies for two species of Escallonia (Escalloniales).</title>
        <authorList>
            <person name="Chanderbali A."/>
            <person name="Dervinis C."/>
            <person name="Anghel I."/>
            <person name="Soltis D."/>
            <person name="Soltis P."/>
            <person name="Zapata F."/>
        </authorList>
    </citation>
    <scope>NUCLEOTIDE SEQUENCE</scope>
    <source>
        <strain evidence="6">UCBG64.0493</strain>
        <tissue evidence="6">Leaf</tissue>
    </source>
</reference>
<keyword evidence="1" id="KW-0732">Signal</keyword>
<proteinExistence type="inferred from homology"/>
<keyword evidence="7" id="KW-1185">Reference proteome</keyword>
<evidence type="ECO:0000256" key="2">
    <source>
        <dbReference type="ARBA" id="ARBA00023157"/>
    </source>
</evidence>
<comment type="caution">
    <text evidence="6">The sequence shown here is derived from an EMBL/GenBank/DDBJ whole genome shotgun (WGS) entry which is preliminary data.</text>
</comment>
<dbReference type="NCBIfam" id="TIGR01614">
    <property type="entry name" value="PME_inhib"/>
    <property type="match status" value="1"/>
</dbReference>
<keyword evidence="4" id="KW-1133">Transmembrane helix</keyword>
<organism evidence="6 7">
    <name type="scientific">Escallonia herrerae</name>
    <dbReference type="NCBI Taxonomy" id="1293975"/>
    <lineage>
        <taxon>Eukaryota</taxon>
        <taxon>Viridiplantae</taxon>
        <taxon>Streptophyta</taxon>
        <taxon>Embryophyta</taxon>
        <taxon>Tracheophyta</taxon>
        <taxon>Spermatophyta</taxon>
        <taxon>Magnoliopsida</taxon>
        <taxon>eudicotyledons</taxon>
        <taxon>Gunneridae</taxon>
        <taxon>Pentapetalae</taxon>
        <taxon>asterids</taxon>
        <taxon>campanulids</taxon>
        <taxon>Escalloniales</taxon>
        <taxon>Escalloniaceae</taxon>
        <taxon>Escallonia</taxon>
    </lineage>
</organism>
<feature type="transmembrane region" description="Helical" evidence="4">
    <location>
        <begin position="14"/>
        <end position="36"/>
    </location>
</feature>
<evidence type="ECO:0000256" key="4">
    <source>
        <dbReference type="SAM" id="Phobius"/>
    </source>
</evidence>
<dbReference type="InterPro" id="IPR052421">
    <property type="entry name" value="PCW_Enzyme_Inhibitor"/>
</dbReference>
<comment type="similarity">
    <text evidence="3">Belongs to the PMEI family.</text>
</comment>
<dbReference type="InterPro" id="IPR006501">
    <property type="entry name" value="Pectinesterase_inhib_dom"/>
</dbReference>
<evidence type="ECO:0000313" key="6">
    <source>
        <dbReference type="EMBL" id="KAK3022367.1"/>
    </source>
</evidence>
<dbReference type="Proteomes" id="UP001188597">
    <property type="component" value="Unassembled WGS sequence"/>
</dbReference>
<dbReference type="Pfam" id="PF04043">
    <property type="entry name" value="PMEI"/>
    <property type="match status" value="1"/>
</dbReference>
<keyword evidence="4" id="KW-0812">Transmembrane</keyword>
<accession>A0AA89B291</accession>
<sequence length="231" mass="25663">MASSSLGSSLIIKVYLHVVICSIGLAGCSVVTRLCLKTPDPKFCLSAIASSNPETDIDDLEILGVISIDSALANATAAFQFIQELIGFAPNVRVKARLRRCAKLYAHAIDILQQSNEDYKKDYDTAINPLRVETKTKKHDRVLGCIISDVEQPKPYDKRHHFLQLGLAPVPQKPPDIGGMPDHEYRDHDRRCSGYDERLTTAKPAIAPVAHEPNQWQYEQAEICCSPLNLR</sequence>
<evidence type="ECO:0000256" key="3">
    <source>
        <dbReference type="ARBA" id="ARBA00038471"/>
    </source>
</evidence>
<evidence type="ECO:0000313" key="7">
    <source>
        <dbReference type="Proteomes" id="UP001188597"/>
    </source>
</evidence>
<keyword evidence="2" id="KW-1015">Disulfide bond</keyword>
<dbReference type="PANTHER" id="PTHR36710">
    <property type="entry name" value="PECTINESTERASE INHIBITOR-LIKE"/>
    <property type="match status" value="1"/>
</dbReference>
<gene>
    <name evidence="6" type="ORF">RJ639_045318</name>
</gene>